<accession>A0ABR9JXS2</accession>
<evidence type="ECO:0000259" key="1">
    <source>
        <dbReference type="Pfam" id="PF13472"/>
    </source>
</evidence>
<organism evidence="2 3">
    <name type="scientific">Actinomadura algeriensis</name>
    <dbReference type="NCBI Taxonomy" id="1679523"/>
    <lineage>
        <taxon>Bacteria</taxon>
        <taxon>Bacillati</taxon>
        <taxon>Actinomycetota</taxon>
        <taxon>Actinomycetes</taxon>
        <taxon>Streptosporangiales</taxon>
        <taxon>Thermomonosporaceae</taxon>
        <taxon>Actinomadura</taxon>
    </lineage>
</organism>
<evidence type="ECO:0000313" key="2">
    <source>
        <dbReference type="EMBL" id="MBE1535374.1"/>
    </source>
</evidence>
<dbReference type="InterPro" id="IPR013830">
    <property type="entry name" value="SGNH_hydro"/>
</dbReference>
<dbReference type="InterPro" id="IPR037460">
    <property type="entry name" value="SEST-like"/>
</dbReference>
<evidence type="ECO:0000313" key="3">
    <source>
        <dbReference type="Proteomes" id="UP000627838"/>
    </source>
</evidence>
<dbReference type="InterPro" id="IPR036514">
    <property type="entry name" value="SGNH_hydro_sf"/>
</dbReference>
<dbReference type="SUPFAM" id="SSF52266">
    <property type="entry name" value="SGNH hydrolase"/>
    <property type="match status" value="1"/>
</dbReference>
<keyword evidence="3" id="KW-1185">Reference proteome</keyword>
<reference evidence="2 3" key="1">
    <citation type="submission" date="2020-10" db="EMBL/GenBank/DDBJ databases">
        <title>Sequencing the genomes of 1000 actinobacteria strains.</title>
        <authorList>
            <person name="Klenk H.-P."/>
        </authorList>
    </citation>
    <scope>NUCLEOTIDE SEQUENCE [LARGE SCALE GENOMIC DNA]</scope>
    <source>
        <strain evidence="2 3">DSM 46744</strain>
    </source>
</reference>
<feature type="domain" description="SGNH hydrolase-type esterase" evidence="1">
    <location>
        <begin position="83"/>
        <end position="330"/>
    </location>
</feature>
<protein>
    <submittedName>
        <fullName evidence="2">Lysophospholipase L1-like esterase</fullName>
    </submittedName>
</protein>
<dbReference type="PANTHER" id="PTHR37981">
    <property type="entry name" value="LIPASE 2"/>
    <property type="match status" value="1"/>
</dbReference>
<dbReference type="PANTHER" id="PTHR37981:SF1">
    <property type="entry name" value="SGNH HYDROLASE-TYPE ESTERASE DOMAIN-CONTAINING PROTEIN"/>
    <property type="match status" value="1"/>
</dbReference>
<comment type="caution">
    <text evidence="2">The sequence shown here is derived from an EMBL/GenBank/DDBJ whole genome shotgun (WGS) entry which is preliminary data.</text>
</comment>
<dbReference type="Gene3D" id="3.40.50.1110">
    <property type="entry name" value="SGNH hydrolase"/>
    <property type="match status" value="1"/>
</dbReference>
<name>A0ABR9JXS2_9ACTN</name>
<dbReference type="Pfam" id="PF13472">
    <property type="entry name" value="Lipase_GDSL_2"/>
    <property type="match status" value="1"/>
</dbReference>
<dbReference type="EMBL" id="JADBDZ010000001">
    <property type="protein sequence ID" value="MBE1535374.1"/>
    <property type="molecule type" value="Genomic_DNA"/>
</dbReference>
<sequence>MTSPGAWLRSLRGRLGDRTPSVAALVALLALAVVPLVALPAVRCEVFGSGCREPVPDVRADPVVAKKPSVTPVRAATRGRYVALGDSYSSGLGAERTVTDHNPLNRCHRTSEAYYHEVAAAFEFAEGSAFWACSGATTADVLDGKGGERPQIDRIGGDTSLITLSIGGNDVGFSKILAGCVIKLPWSEACTEQGAGIASRMAALRRELPALIGKLRERAPRARIVLMGYPKAFSEVAGAAGDNITVADQRWLNARTYELSRLIRQTAAEADAGIAATGAPGSVEFVDAYGAFAGHEAGSRDPYMNGLTVDLSAFKAEPRSFHPTVKGHDALARLFVEQIKKGPGRPLS</sequence>
<proteinExistence type="predicted"/>
<gene>
    <name evidence="2" type="ORF">H4W34_005207</name>
</gene>
<dbReference type="CDD" id="cd01823">
    <property type="entry name" value="SEST_like"/>
    <property type="match status" value="1"/>
</dbReference>
<dbReference type="RefSeq" id="WP_192761592.1">
    <property type="nucleotide sequence ID" value="NZ_JADBDZ010000001.1"/>
</dbReference>
<dbReference type="Proteomes" id="UP000627838">
    <property type="component" value="Unassembled WGS sequence"/>
</dbReference>